<proteinExistence type="predicted"/>
<dbReference type="InterPro" id="IPR050905">
    <property type="entry name" value="Plant_NBS-LRR"/>
</dbReference>
<reference evidence="4 5" key="1">
    <citation type="journal article" date="2019" name="Genome Biol. Evol.">
        <title>The Rhododendron genome and chromosomal organization provide insight into shared whole-genome duplications across the heath family (Ericaceae).</title>
        <authorList>
            <person name="Soza V.L."/>
            <person name="Lindsley D."/>
            <person name="Waalkes A."/>
            <person name="Ramage E."/>
            <person name="Patwardhan R.P."/>
            <person name="Burton J.N."/>
            <person name="Adey A."/>
            <person name="Kumar A."/>
            <person name="Qiu R."/>
            <person name="Shendure J."/>
            <person name="Hall B."/>
        </authorList>
    </citation>
    <scope>NUCLEOTIDE SEQUENCE [LARGE SCALE GENOMIC DNA]</scope>
    <source>
        <strain evidence="4">RSF 1966-606</strain>
    </source>
</reference>
<organism evidence="4 5">
    <name type="scientific">Rhododendron williamsianum</name>
    <dbReference type="NCBI Taxonomy" id="262921"/>
    <lineage>
        <taxon>Eukaryota</taxon>
        <taxon>Viridiplantae</taxon>
        <taxon>Streptophyta</taxon>
        <taxon>Embryophyta</taxon>
        <taxon>Tracheophyta</taxon>
        <taxon>Spermatophyta</taxon>
        <taxon>Magnoliopsida</taxon>
        <taxon>eudicotyledons</taxon>
        <taxon>Gunneridae</taxon>
        <taxon>Pentapetalae</taxon>
        <taxon>asterids</taxon>
        <taxon>Ericales</taxon>
        <taxon>Ericaceae</taxon>
        <taxon>Ericoideae</taxon>
        <taxon>Rhodoreae</taxon>
        <taxon>Rhododendron</taxon>
    </lineage>
</organism>
<name>A0A6A4L3Q2_9ERIC</name>
<protein>
    <recommendedName>
        <fullName evidence="3">Disease resistance protein At4g27190-like leucine-rich repeats domain-containing protein</fullName>
    </recommendedName>
</protein>
<dbReference type="InterPro" id="IPR032675">
    <property type="entry name" value="LRR_dom_sf"/>
</dbReference>
<gene>
    <name evidence="4" type="ORF">C3L33_15339</name>
</gene>
<dbReference type="Proteomes" id="UP000428333">
    <property type="component" value="Linkage Group LG09"/>
</dbReference>
<evidence type="ECO:0000256" key="2">
    <source>
        <dbReference type="SAM" id="MobiDB-lite"/>
    </source>
</evidence>
<dbReference type="OrthoDB" id="1704964at2759"/>
<dbReference type="InterPro" id="IPR057135">
    <property type="entry name" value="At4g27190-like_LRR"/>
</dbReference>
<keyword evidence="1" id="KW-0611">Plant defense</keyword>
<evidence type="ECO:0000313" key="5">
    <source>
        <dbReference type="Proteomes" id="UP000428333"/>
    </source>
</evidence>
<dbReference type="PANTHER" id="PTHR33463">
    <property type="entry name" value="NB-ARC DOMAIN-CONTAINING PROTEIN-RELATED"/>
    <property type="match status" value="1"/>
</dbReference>
<dbReference type="EMBL" id="QEFC01002349">
    <property type="protein sequence ID" value="KAE9452760.1"/>
    <property type="molecule type" value="Genomic_DNA"/>
</dbReference>
<sequence>MSCSQVSLPNLEVLKVYGLKNLERLGHGPLSMGSLSKLRKFTMSACNNLLCVFPSELLSILLDLETLEVEDCKLLEVVFELEAGVHSNEPNPEILSPLKVVKLYDLPKLSYISKRDPTGFQYIQTLEIYRCHSLRYVFAPTVTKSIPQLRTLEILFCRMLSRIVAEENGLGESSVDEVEFPRLEKLVLCGLPNLVNFFPNVNTTRPKSTEHLHTPMQSQPLFNEKVN</sequence>
<dbReference type="Pfam" id="PF23247">
    <property type="entry name" value="LRR_RPS2"/>
    <property type="match status" value="1"/>
</dbReference>
<keyword evidence="5" id="KW-1185">Reference proteome</keyword>
<dbReference type="Gene3D" id="3.80.10.10">
    <property type="entry name" value="Ribonuclease Inhibitor"/>
    <property type="match status" value="1"/>
</dbReference>
<feature type="region of interest" description="Disordered" evidence="2">
    <location>
        <begin position="206"/>
        <end position="227"/>
    </location>
</feature>
<comment type="caution">
    <text evidence="4">The sequence shown here is derived from an EMBL/GenBank/DDBJ whole genome shotgun (WGS) entry which is preliminary data.</text>
</comment>
<evidence type="ECO:0000256" key="1">
    <source>
        <dbReference type="ARBA" id="ARBA00022821"/>
    </source>
</evidence>
<evidence type="ECO:0000313" key="4">
    <source>
        <dbReference type="EMBL" id="KAE9452760.1"/>
    </source>
</evidence>
<evidence type="ECO:0000259" key="3">
    <source>
        <dbReference type="Pfam" id="PF23247"/>
    </source>
</evidence>
<feature type="non-terminal residue" evidence="4">
    <location>
        <position position="1"/>
    </location>
</feature>
<dbReference type="SUPFAM" id="SSF52047">
    <property type="entry name" value="RNI-like"/>
    <property type="match status" value="1"/>
</dbReference>
<feature type="domain" description="Disease resistance protein At4g27190-like leucine-rich repeats" evidence="3">
    <location>
        <begin position="19"/>
        <end position="157"/>
    </location>
</feature>
<dbReference type="PANTHER" id="PTHR33463:SF209">
    <property type="entry name" value="DISEASE RESISTANCE PROTEIN RPS2-LIKE"/>
    <property type="match status" value="1"/>
</dbReference>
<accession>A0A6A4L3Q2</accession>
<dbReference type="AlphaFoldDB" id="A0A6A4L3Q2"/>